<keyword evidence="2" id="KW-1185">Reference proteome</keyword>
<reference evidence="1" key="1">
    <citation type="submission" date="2021-06" db="EMBL/GenBank/DDBJ databases">
        <authorList>
            <person name="Kallberg Y."/>
            <person name="Tangrot J."/>
            <person name="Rosling A."/>
        </authorList>
    </citation>
    <scope>NUCLEOTIDE SEQUENCE</scope>
    <source>
        <strain evidence="1">AZ414A</strain>
    </source>
</reference>
<comment type="caution">
    <text evidence="1">The sequence shown here is derived from an EMBL/GenBank/DDBJ whole genome shotgun (WGS) entry which is preliminary data.</text>
</comment>
<name>A0A9N8YZN9_9GLOM</name>
<gene>
    <name evidence="1" type="ORF">DEBURN_LOCUS2940</name>
</gene>
<sequence length="95" mass="11355">MFDCMKSDAVISEIYKSKSKQQKAVRRTDACYHQCEREQQRTVRKLATTDQQICSNNVLAEFREKDIHLSLLELNKYFEKSFFEIDFLYGHPRIN</sequence>
<accession>A0A9N8YZN9</accession>
<evidence type="ECO:0000313" key="1">
    <source>
        <dbReference type="EMBL" id="CAG8466405.1"/>
    </source>
</evidence>
<evidence type="ECO:0000313" key="2">
    <source>
        <dbReference type="Proteomes" id="UP000789706"/>
    </source>
</evidence>
<dbReference type="EMBL" id="CAJVPK010000172">
    <property type="protein sequence ID" value="CAG8466405.1"/>
    <property type="molecule type" value="Genomic_DNA"/>
</dbReference>
<proteinExistence type="predicted"/>
<dbReference type="Proteomes" id="UP000789706">
    <property type="component" value="Unassembled WGS sequence"/>
</dbReference>
<dbReference type="AlphaFoldDB" id="A0A9N8YZN9"/>
<protein>
    <submittedName>
        <fullName evidence="1">4548_t:CDS:1</fullName>
    </submittedName>
</protein>
<organism evidence="1 2">
    <name type="scientific">Diversispora eburnea</name>
    <dbReference type="NCBI Taxonomy" id="1213867"/>
    <lineage>
        <taxon>Eukaryota</taxon>
        <taxon>Fungi</taxon>
        <taxon>Fungi incertae sedis</taxon>
        <taxon>Mucoromycota</taxon>
        <taxon>Glomeromycotina</taxon>
        <taxon>Glomeromycetes</taxon>
        <taxon>Diversisporales</taxon>
        <taxon>Diversisporaceae</taxon>
        <taxon>Diversispora</taxon>
    </lineage>
</organism>